<keyword evidence="1" id="KW-1133">Transmembrane helix</keyword>
<dbReference type="AlphaFoldDB" id="A0A2M8KRR0"/>
<proteinExistence type="predicted"/>
<sequence>MITRLKNWFSKLPDKKKYLELITAFLTIPVLLTVLLTNVSRIKETTTPQTKTESPATSPTNEIIIREITKIVEPTSESTNACIPEIGIVSIARPKDGEIITQNPFSIDIEYKNSQYCPVVWSYRINGSNWSVFTDKSIDIYNLESGQKKLEVKVRSTISKEEKILSRDFIYDTPSNNIPTPTTIPTVTLTPSPSDFLTPSIT</sequence>
<protein>
    <submittedName>
        <fullName evidence="2">Uncharacterized protein</fullName>
    </submittedName>
</protein>
<dbReference type="Proteomes" id="UP000229554">
    <property type="component" value="Unassembled WGS sequence"/>
</dbReference>
<evidence type="ECO:0000313" key="3">
    <source>
        <dbReference type="Proteomes" id="UP000229554"/>
    </source>
</evidence>
<keyword evidence="1" id="KW-0812">Transmembrane</keyword>
<evidence type="ECO:0000313" key="2">
    <source>
        <dbReference type="EMBL" id="PJE62607.1"/>
    </source>
</evidence>
<reference evidence="3" key="1">
    <citation type="submission" date="2017-09" db="EMBL/GenBank/DDBJ databases">
        <title>Depth-based differentiation of microbial function through sediment-hosted aquifers and enrichment of novel symbionts in the deep terrestrial subsurface.</title>
        <authorList>
            <person name="Probst A.J."/>
            <person name="Ladd B."/>
            <person name="Jarett J.K."/>
            <person name="Geller-Mcgrath D.E."/>
            <person name="Sieber C.M.K."/>
            <person name="Emerson J.B."/>
            <person name="Anantharaman K."/>
            <person name="Thomas B.C."/>
            <person name="Malmstrom R."/>
            <person name="Stieglmeier M."/>
            <person name="Klingl A."/>
            <person name="Woyke T."/>
            <person name="Ryan C.M."/>
            <person name="Banfield J.F."/>
        </authorList>
    </citation>
    <scope>NUCLEOTIDE SEQUENCE [LARGE SCALE GENOMIC DNA]</scope>
</reference>
<dbReference type="EMBL" id="PFED01000163">
    <property type="protein sequence ID" value="PJE62607.1"/>
    <property type="molecule type" value="Genomic_DNA"/>
</dbReference>
<evidence type="ECO:0000256" key="1">
    <source>
        <dbReference type="SAM" id="Phobius"/>
    </source>
</evidence>
<accession>A0A2M8KRR0</accession>
<gene>
    <name evidence="2" type="ORF">COU88_04085</name>
</gene>
<comment type="caution">
    <text evidence="2">The sequence shown here is derived from an EMBL/GenBank/DDBJ whole genome shotgun (WGS) entry which is preliminary data.</text>
</comment>
<keyword evidence="1" id="KW-0472">Membrane</keyword>
<feature type="transmembrane region" description="Helical" evidence="1">
    <location>
        <begin position="21"/>
        <end position="39"/>
    </location>
</feature>
<name>A0A2M8KRR0_9BACT</name>
<organism evidence="2 3">
    <name type="scientific">Candidatus Roizmanbacteria bacterium CG10_big_fil_rev_8_21_14_0_10_39_6</name>
    <dbReference type="NCBI Taxonomy" id="1974853"/>
    <lineage>
        <taxon>Bacteria</taxon>
        <taxon>Candidatus Roizmaniibacteriota</taxon>
    </lineage>
</organism>